<reference evidence="1" key="1">
    <citation type="submission" date="2020-04" db="EMBL/GenBank/DDBJ databases">
        <authorList>
            <person name="Alioto T."/>
            <person name="Alioto T."/>
            <person name="Gomez Garrido J."/>
        </authorList>
    </citation>
    <scope>NUCLEOTIDE SEQUENCE</scope>
    <source>
        <strain evidence="1">A484AB</strain>
    </source>
</reference>
<sequence length="137" mass="16656">MYTHKLHVRYINTRNKYFRYAYNVFAENLVFFAALYPRLSRQLAYKTHIYNRIDICIRNFPRHNYIDIFHQSTTFILEIKQLFEGDACCLAYNDDCEWFDDEDFTFTGNNEWFEKAWIDGLAELDEMQNGYRNNIAL</sequence>
<comment type="caution">
    <text evidence="1">The sequence shown here is derived from an EMBL/GenBank/DDBJ whole genome shotgun (WGS) entry which is preliminary data.</text>
</comment>
<evidence type="ECO:0000313" key="1">
    <source>
        <dbReference type="EMBL" id="CAB3980433.1"/>
    </source>
</evidence>
<dbReference type="EMBL" id="CACRXK020000289">
    <property type="protein sequence ID" value="CAB3980433.1"/>
    <property type="molecule type" value="Genomic_DNA"/>
</dbReference>
<dbReference type="AlphaFoldDB" id="A0A6S7FTD6"/>
<name>A0A6S7FTD6_PARCT</name>
<organism evidence="1 2">
    <name type="scientific">Paramuricea clavata</name>
    <name type="common">Red gorgonian</name>
    <name type="synonym">Violescent sea-whip</name>
    <dbReference type="NCBI Taxonomy" id="317549"/>
    <lineage>
        <taxon>Eukaryota</taxon>
        <taxon>Metazoa</taxon>
        <taxon>Cnidaria</taxon>
        <taxon>Anthozoa</taxon>
        <taxon>Octocorallia</taxon>
        <taxon>Malacalcyonacea</taxon>
        <taxon>Plexauridae</taxon>
        <taxon>Paramuricea</taxon>
    </lineage>
</organism>
<evidence type="ECO:0000313" key="2">
    <source>
        <dbReference type="Proteomes" id="UP001152795"/>
    </source>
</evidence>
<gene>
    <name evidence="1" type="ORF">PACLA_8A031572</name>
</gene>
<accession>A0A6S7FTD6</accession>
<proteinExistence type="predicted"/>
<protein>
    <submittedName>
        <fullName evidence="1">Uncharacterized protein</fullName>
    </submittedName>
</protein>
<dbReference type="Proteomes" id="UP001152795">
    <property type="component" value="Unassembled WGS sequence"/>
</dbReference>
<keyword evidence="2" id="KW-1185">Reference proteome</keyword>